<feature type="transmembrane region" description="Helical" evidence="1">
    <location>
        <begin position="62"/>
        <end position="85"/>
    </location>
</feature>
<dbReference type="Proteomes" id="UP000444980">
    <property type="component" value="Unassembled WGS sequence"/>
</dbReference>
<organism evidence="3 4">
    <name type="scientific">Gordonia crocea</name>
    <dbReference type="NCBI Taxonomy" id="589162"/>
    <lineage>
        <taxon>Bacteria</taxon>
        <taxon>Bacillati</taxon>
        <taxon>Actinomycetota</taxon>
        <taxon>Actinomycetes</taxon>
        <taxon>Mycobacteriales</taxon>
        <taxon>Gordoniaceae</taxon>
        <taxon>Gordonia</taxon>
    </lineage>
</organism>
<dbReference type="EMBL" id="BJOU01000014">
    <property type="protein sequence ID" value="GED98957.1"/>
    <property type="molecule type" value="Genomic_DNA"/>
</dbReference>
<evidence type="ECO:0000256" key="1">
    <source>
        <dbReference type="SAM" id="Phobius"/>
    </source>
</evidence>
<reference evidence="3" key="2">
    <citation type="journal article" date="2020" name="Int. J. Syst. Evol. Microbiol.">
        <title>Gordonia crocea sp. nov. and Gordonia spumicola sp. nov. isolated from sludge of a wastewater treatment plant.</title>
        <authorList>
            <person name="Tamura T."/>
            <person name="Saito S."/>
            <person name="Hamada M."/>
            <person name="Kang Y."/>
            <person name="Hoshino Y."/>
            <person name="Gonoi T."/>
            <person name="Mikami Y."/>
            <person name="Yaguchi T."/>
        </authorList>
    </citation>
    <scope>NUCLEOTIDE SEQUENCE</scope>
    <source>
        <strain evidence="3">NBRC 107697</strain>
    </source>
</reference>
<feature type="transmembrane region" description="Helical" evidence="1">
    <location>
        <begin position="339"/>
        <end position="358"/>
    </location>
</feature>
<name>A0A7I9V0I9_9ACTN</name>
<feature type="transmembrane region" description="Helical" evidence="1">
    <location>
        <begin position="363"/>
        <end position="381"/>
    </location>
</feature>
<feature type="transmembrane region" description="Helical" evidence="1">
    <location>
        <begin position="294"/>
        <end position="319"/>
    </location>
</feature>
<keyword evidence="4" id="KW-1185">Reference proteome</keyword>
<gene>
    <name evidence="2" type="ORF">nbrc107697_00900</name>
    <name evidence="3" type="ORF">nbrc107697_29960</name>
</gene>
<feature type="transmembrane region" description="Helical" evidence="1">
    <location>
        <begin position="263"/>
        <end position="282"/>
    </location>
</feature>
<comment type="caution">
    <text evidence="3">The sequence shown here is derived from an EMBL/GenBank/DDBJ whole genome shotgun (WGS) entry which is preliminary data.</text>
</comment>
<feature type="transmembrane region" description="Helical" evidence="1">
    <location>
        <begin position="196"/>
        <end position="217"/>
    </location>
</feature>
<accession>A0A7I9V0I9</accession>
<keyword evidence="1" id="KW-0812">Transmembrane</keyword>
<proteinExistence type="predicted"/>
<dbReference type="RefSeq" id="WP_186343276.1">
    <property type="nucleotide sequence ID" value="NZ_BJOU01000001.1"/>
</dbReference>
<evidence type="ECO:0000313" key="4">
    <source>
        <dbReference type="Proteomes" id="UP000444980"/>
    </source>
</evidence>
<reference evidence="4" key="1">
    <citation type="submission" date="2019-06" db="EMBL/GenBank/DDBJ databases">
        <title>Gordonia isolated from sludge of a wastewater treatment plant.</title>
        <authorList>
            <person name="Tamura T."/>
            <person name="Aoyama K."/>
            <person name="Kang Y."/>
            <person name="Saito S."/>
            <person name="Akiyama N."/>
            <person name="Yazawa K."/>
            <person name="Gonoi T."/>
            <person name="Mikami Y."/>
        </authorList>
    </citation>
    <scope>NUCLEOTIDE SEQUENCE [LARGE SCALE GENOMIC DNA]</scope>
    <source>
        <strain evidence="4">NBRC 107697</strain>
    </source>
</reference>
<feature type="transmembrane region" description="Helical" evidence="1">
    <location>
        <begin position="158"/>
        <end position="184"/>
    </location>
</feature>
<dbReference type="AlphaFoldDB" id="A0A7I9V0I9"/>
<keyword evidence="1" id="KW-1133">Transmembrane helix</keyword>
<evidence type="ECO:0000313" key="3">
    <source>
        <dbReference type="EMBL" id="GED98957.1"/>
    </source>
</evidence>
<keyword evidence="1" id="KW-0472">Membrane</keyword>
<protein>
    <submittedName>
        <fullName evidence="3">Uncharacterized protein</fullName>
    </submittedName>
</protein>
<dbReference type="EMBL" id="BJOU01000001">
    <property type="protein sequence ID" value="GED96051.1"/>
    <property type="molecule type" value="Genomic_DNA"/>
</dbReference>
<evidence type="ECO:0000313" key="2">
    <source>
        <dbReference type="EMBL" id="GED96051.1"/>
    </source>
</evidence>
<sequence>MSRRGSGALLAVSAGSSALVLGAGMRGGSLLMRDAVSTPRSYLTDAALGLGESPARAVPQDALLAMVGAVLPGTGVVIALTWIALMLSGIGAGILAGRVVSDAGWAPRCAAALVAVWNPWVVERMMQGHWSLFAGYAAIPWILVAAERIWRSEAAGWPLLWAAVLGAGLTPTGSVLAAAAVLAAVILPAPTNPRRLFAALAAVVIGAAPWLVATALGSASTVGDPAGAQVFSLRAEPGLGRVLTAFGMAGIWNADAVPASRTTWWAAVATVLFLAVVAAGWWHLRRREGRESRGLAIIAAALALTTVAFVVLASTSWGVSTMGWAVEHIAGAGLFRDTQKFLALCLPAVAIGVAGAVAGLGRFVPAGFALTGVAVLIVAPLPDGAARLHPVDLPADWQTVAQMIPKDQGAVALWPTGMIRDYSFTSTPSLDPARRLLRAPVLESGALDIDGTTVDANPTRRAAALERALTEGAGPSVLASHGVGWVLVEEPERTGTPSGLSTATPVFDGDYLRLYRIENPAVIPGASALSRAVVIGAHLVWLLGLFSALVLVAGRIGQRGARTCSKTAVNPSAVADQE</sequence>
<feature type="transmembrane region" description="Helical" evidence="1">
    <location>
        <begin position="128"/>
        <end position="146"/>
    </location>
</feature>
<feature type="transmembrane region" description="Helical" evidence="1">
    <location>
        <begin position="532"/>
        <end position="553"/>
    </location>
</feature>